<feature type="domain" description="DUF4357" evidence="1">
    <location>
        <begin position="235"/>
        <end position="281"/>
    </location>
</feature>
<dbReference type="RefSeq" id="WP_091296098.1">
    <property type="nucleotide sequence ID" value="NZ_FOCE01000001.1"/>
</dbReference>
<dbReference type="OrthoDB" id="2656488at2"/>
<organism evidence="2 3">
    <name type="scientific">Gemmobacter aquatilis</name>
    <dbReference type="NCBI Taxonomy" id="933059"/>
    <lineage>
        <taxon>Bacteria</taxon>
        <taxon>Pseudomonadati</taxon>
        <taxon>Pseudomonadota</taxon>
        <taxon>Alphaproteobacteria</taxon>
        <taxon>Rhodobacterales</taxon>
        <taxon>Paracoccaceae</taxon>
        <taxon>Gemmobacter</taxon>
    </lineage>
</organism>
<sequence length="304" mass="33567">MNTRGRSLELFFVDGNPEGMLTAEVFNWTGHVLRIPRQQIAEGLKRAEASFTGVYLLLGERQDGGPFAYIGESEDVASRLRQHDVKKDWWTRVVIITSAANNLHKAHVKYLESRLVERAREVANTELENANTPPRSSLSEAARANMESFLDTLNTVLPAIRVDMFLERARRDLGNAPVAIGPGPAPVQFQLVSPRVGLSAHALLQEGEFVVQAGSTARAEWAGVDYATYRQLYVELRASGVLLPLGDLCIFAKNYAFPSASAASSVVLGRSSSGPKEWRHVPSGKSYKDWEAQLLNEQEPSPHE</sequence>
<reference evidence="2 3" key="1">
    <citation type="submission" date="2016-10" db="EMBL/GenBank/DDBJ databases">
        <authorList>
            <person name="de Groot N.N."/>
        </authorList>
    </citation>
    <scope>NUCLEOTIDE SEQUENCE [LARGE SCALE GENOMIC DNA]</scope>
    <source>
        <strain evidence="2 3">DSM 3857</strain>
    </source>
</reference>
<proteinExistence type="predicted"/>
<dbReference type="AlphaFoldDB" id="A0A1H7Z848"/>
<gene>
    <name evidence="2" type="ORF">SAMN04488103_101431</name>
</gene>
<evidence type="ECO:0000313" key="3">
    <source>
        <dbReference type="Proteomes" id="UP000198761"/>
    </source>
</evidence>
<dbReference type="EMBL" id="FOCE01000001">
    <property type="protein sequence ID" value="SEM54435.1"/>
    <property type="molecule type" value="Genomic_DNA"/>
</dbReference>
<name>A0A1H7Z848_9RHOB</name>
<protein>
    <recommendedName>
        <fullName evidence="1">DUF4357 domain-containing protein</fullName>
    </recommendedName>
</protein>
<evidence type="ECO:0000313" key="2">
    <source>
        <dbReference type="EMBL" id="SEM54435.1"/>
    </source>
</evidence>
<evidence type="ECO:0000259" key="1">
    <source>
        <dbReference type="Pfam" id="PF14267"/>
    </source>
</evidence>
<keyword evidence="3" id="KW-1185">Reference proteome</keyword>
<dbReference type="InterPro" id="IPR025579">
    <property type="entry name" value="DUF4357"/>
</dbReference>
<dbReference type="Proteomes" id="UP000198761">
    <property type="component" value="Unassembled WGS sequence"/>
</dbReference>
<dbReference type="Pfam" id="PF14267">
    <property type="entry name" value="DUF4357"/>
    <property type="match status" value="1"/>
</dbReference>
<dbReference type="STRING" id="933059.SAMN04488103_101431"/>
<accession>A0A1H7Z848</accession>
<dbReference type="CDD" id="cd10447">
    <property type="entry name" value="GIY-YIG_unchar_2"/>
    <property type="match status" value="1"/>
</dbReference>